<evidence type="ECO:0000313" key="2">
    <source>
        <dbReference type="Proteomes" id="UP000252107"/>
    </source>
</evidence>
<name>A0A367Q5A9_9NOSO</name>
<dbReference type="EMBL" id="LXQD01000350">
    <property type="protein sequence ID" value="RCJ18302.1"/>
    <property type="molecule type" value="Genomic_DNA"/>
</dbReference>
<proteinExistence type="predicted"/>
<reference evidence="1" key="1">
    <citation type="submission" date="2016-04" db="EMBL/GenBank/DDBJ databases">
        <authorList>
            <person name="Tabuchi Yagui T.R."/>
        </authorList>
    </citation>
    <scope>NUCLEOTIDE SEQUENCE [LARGE SCALE GENOMIC DNA]</scope>
    <source>
        <strain evidence="1">NIES-26</strain>
    </source>
</reference>
<dbReference type="Proteomes" id="UP000252107">
    <property type="component" value="Unassembled WGS sequence"/>
</dbReference>
<keyword evidence="2" id="KW-1185">Reference proteome</keyword>
<evidence type="ECO:0000313" key="1">
    <source>
        <dbReference type="EMBL" id="RCJ18302.1"/>
    </source>
</evidence>
<protein>
    <submittedName>
        <fullName evidence="1">Uncharacterized protein</fullName>
    </submittedName>
</protein>
<sequence>MPKYSIRSEIEFWANGQSLFKQIKNLIFSCFEWNLAVGAGFILFNDGNLAQAFTISLFLEKNI</sequence>
<dbReference type="AlphaFoldDB" id="A0A367Q5A9"/>
<comment type="caution">
    <text evidence="1">The sequence shown here is derived from an EMBL/GenBank/DDBJ whole genome shotgun (WGS) entry which is preliminary data.</text>
</comment>
<accession>A0A367Q5A9</accession>
<organism evidence="1 2">
    <name type="scientific">Nostoc minutum NIES-26</name>
    <dbReference type="NCBI Taxonomy" id="1844469"/>
    <lineage>
        <taxon>Bacteria</taxon>
        <taxon>Bacillati</taxon>
        <taxon>Cyanobacteriota</taxon>
        <taxon>Cyanophyceae</taxon>
        <taxon>Nostocales</taxon>
        <taxon>Nostocaceae</taxon>
        <taxon>Nostoc</taxon>
    </lineage>
</organism>
<gene>
    <name evidence="1" type="ORF">A6770_06945</name>
</gene>